<evidence type="ECO:0000313" key="6">
    <source>
        <dbReference type="EMBL" id="MBP5856739.1"/>
    </source>
</evidence>
<evidence type="ECO:0000256" key="4">
    <source>
        <dbReference type="PIRSR" id="PIRSR000303-1"/>
    </source>
</evidence>
<keyword evidence="7" id="KW-1185">Reference proteome</keyword>
<comment type="caution">
    <text evidence="6">The sequence shown here is derived from an EMBL/GenBank/DDBJ whole genome shotgun (WGS) entry which is preliminary data.</text>
</comment>
<dbReference type="InterPro" id="IPR000889">
    <property type="entry name" value="Glutathione_peroxidase"/>
</dbReference>
<protein>
    <recommendedName>
        <fullName evidence="5">Glutathione peroxidase</fullName>
    </recommendedName>
</protein>
<dbReference type="SUPFAM" id="SSF52833">
    <property type="entry name" value="Thioredoxin-like"/>
    <property type="match status" value="1"/>
</dbReference>
<dbReference type="PRINTS" id="PR01011">
    <property type="entry name" value="GLUTPROXDASE"/>
</dbReference>
<evidence type="ECO:0000256" key="5">
    <source>
        <dbReference type="RuleBase" id="RU000499"/>
    </source>
</evidence>
<dbReference type="GO" id="GO:0004601">
    <property type="term" value="F:peroxidase activity"/>
    <property type="evidence" value="ECO:0007669"/>
    <property type="project" value="UniProtKB-KW"/>
</dbReference>
<dbReference type="InterPro" id="IPR036249">
    <property type="entry name" value="Thioredoxin-like_sf"/>
</dbReference>
<proteinExistence type="inferred from homology"/>
<dbReference type="RefSeq" id="WP_210681333.1">
    <property type="nucleotide sequence ID" value="NZ_JAGMWN010000003.1"/>
</dbReference>
<dbReference type="GO" id="GO:0034599">
    <property type="term" value="P:cellular response to oxidative stress"/>
    <property type="evidence" value="ECO:0007669"/>
    <property type="project" value="TreeGrafter"/>
</dbReference>
<dbReference type="PIRSF" id="PIRSF000303">
    <property type="entry name" value="Glutathion_perox"/>
    <property type="match status" value="1"/>
</dbReference>
<dbReference type="Pfam" id="PF00255">
    <property type="entry name" value="GSHPx"/>
    <property type="match status" value="1"/>
</dbReference>
<dbReference type="PROSITE" id="PS51355">
    <property type="entry name" value="GLUTATHIONE_PEROXID_3"/>
    <property type="match status" value="1"/>
</dbReference>
<keyword evidence="2 5" id="KW-0575">Peroxidase</keyword>
<accession>A0A8J7S120</accession>
<comment type="similarity">
    <text evidence="1 5">Belongs to the glutathione peroxidase family.</text>
</comment>
<evidence type="ECO:0000256" key="1">
    <source>
        <dbReference type="ARBA" id="ARBA00006926"/>
    </source>
</evidence>
<evidence type="ECO:0000256" key="2">
    <source>
        <dbReference type="ARBA" id="ARBA00022559"/>
    </source>
</evidence>
<reference evidence="6" key="1">
    <citation type="submission" date="2021-04" db="EMBL/GenBank/DDBJ databases">
        <authorList>
            <person name="Zhang D.-C."/>
        </authorList>
    </citation>
    <scope>NUCLEOTIDE SEQUENCE</scope>
    <source>
        <strain evidence="6">CGMCC 1.15697</strain>
    </source>
</reference>
<organism evidence="6 7">
    <name type="scientific">Marivibrio halodurans</name>
    <dbReference type="NCBI Taxonomy" id="2039722"/>
    <lineage>
        <taxon>Bacteria</taxon>
        <taxon>Pseudomonadati</taxon>
        <taxon>Pseudomonadota</taxon>
        <taxon>Alphaproteobacteria</taxon>
        <taxon>Rhodospirillales</taxon>
        <taxon>Rhodospirillaceae</taxon>
        <taxon>Marivibrio</taxon>
    </lineage>
</organism>
<evidence type="ECO:0000313" key="7">
    <source>
        <dbReference type="Proteomes" id="UP000672602"/>
    </source>
</evidence>
<dbReference type="Gene3D" id="3.40.30.10">
    <property type="entry name" value="Glutaredoxin"/>
    <property type="match status" value="1"/>
</dbReference>
<dbReference type="CDD" id="cd00340">
    <property type="entry name" value="GSH_Peroxidase"/>
    <property type="match status" value="1"/>
</dbReference>
<dbReference type="Proteomes" id="UP000672602">
    <property type="component" value="Unassembled WGS sequence"/>
</dbReference>
<keyword evidence="3 5" id="KW-0560">Oxidoreductase</keyword>
<gene>
    <name evidence="6" type="ORF">KAJ83_06945</name>
</gene>
<sequence>MIVSGDNFGRSAAMPPTGWRGAHVFSFDLNDGGRLDLAACAGGPVLIVNTASRCGFTGQYEGLEHLHRDFGPRGLTVIAVPSNDFADQEPGDDAAIRDFCGVRYGVTFPVTRKIRVAGRGAHPFYRWVRREAGWFGRRPWWNFHKYLIGPDGMLVDWFAPMTKPADPALTRRLEHLLPR</sequence>
<dbReference type="AlphaFoldDB" id="A0A8J7S120"/>
<dbReference type="PANTHER" id="PTHR11592:SF78">
    <property type="entry name" value="GLUTATHIONE PEROXIDASE"/>
    <property type="match status" value="1"/>
</dbReference>
<name>A0A8J7S120_9PROT</name>
<dbReference type="EMBL" id="JAGMWN010000003">
    <property type="protein sequence ID" value="MBP5856739.1"/>
    <property type="molecule type" value="Genomic_DNA"/>
</dbReference>
<evidence type="ECO:0000256" key="3">
    <source>
        <dbReference type="ARBA" id="ARBA00023002"/>
    </source>
</evidence>
<dbReference type="PANTHER" id="PTHR11592">
    <property type="entry name" value="GLUTATHIONE PEROXIDASE"/>
    <property type="match status" value="1"/>
</dbReference>
<feature type="active site" evidence="4">
    <location>
        <position position="54"/>
    </location>
</feature>